<dbReference type="SUPFAM" id="SSF48498">
    <property type="entry name" value="Tetracyclin repressor-like, C-terminal domain"/>
    <property type="match status" value="1"/>
</dbReference>
<proteinExistence type="predicted"/>
<keyword evidence="1" id="KW-0678">Repressor</keyword>
<dbReference type="RefSeq" id="WP_059731761.1">
    <property type="nucleotide sequence ID" value="NZ_JADBHZ010000001.1"/>
</dbReference>
<dbReference type="Gene3D" id="1.10.357.10">
    <property type="entry name" value="Tetracycline Repressor, domain 2"/>
    <property type="match status" value="1"/>
</dbReference>
<keyword evidence="4" id="KW-0804">Transcription</keyword>
<dbReference type="InterPro" id="IPR036271">
    <property type="entry name" value="Tet_transcr_reg_TetR-rel_C_sf"/>
</dbReference>
<dbReference type="Pfam" id="PF00440">
    <property type="entry name" value="TetR_N"/>
    <property type="match status" value="1"/>
</dbReference>
<protein>
    <submittedName>
        <fullName evidence="7">TetR family transcriptional regulator</fullName>
    </submittedName>
</protein>
<evidence type="ECO:0000256" key="5">
    <source>
        <dbReference type="PROSITE-ProRule" id="PRU00335"/>
    </source>
</evidence>
<keyword evidence="3 5" id="KW-0238">DNA-binding</keyword>
<evidence type="ECO:0000313" key="8">
    <source>
        <dbReference type="Proteomes" id="UP000069001"/>
    </source>
</evidence>
<evidence type="ECO:0000256" key="1">
    <source>
        <dbReference type="ARBA" id="ARBA00022491"/>
    </source>
</evidence>
<dbReference type="Proteomes" id="UP000069001">
    <property type="component" value="Unassembled WGS sequence"/>
</dbReference>
<dbReference type="InterPro" id="IPR050109">
    <property type="entry name" value="HTH-type_TetR-like_transc_reg"/>
</dbReference>
<feature type="domain" description="HTH tetR-type" evidence="6">
    <location>
        <begin position="19"/>
        <end position="79"/>
    </location>
</feature>
<evidence type="ECO:0000313" key="7">
    <source>
        <dbReference type="EMBL" id="KVK75907.1"/>
    </source>
</evidence>
<keyword evidence="2" id="KW-0805">Transcription regulation</keyword>
<dbReference type="PANTHER" id="PTHR30055">
    <property type="entry name" value="HTH-TYPE TRANSCRIPTIONAL REGULATOR RUTR"/>
    <property type="match status" value="1"/>
</dbReference>
<dbReference type="InterPro" id="IPR001647">
    <property type="entry name" value="HTH_TetR"/>
</dbReference>
<dbReference type="GO" id="GO:0003700">
    <property type="term" value="F:DNA-binding transcription factor activity"/>
    <property type="evidence" value="ECO:0007669"/>
    <property type="project" value="TreeGrafter"/>
</dbReference>
<gene>
    <name evidence="7" type="ORF">WS90_24970</name>
</gene>
<evidence type="ECO:0000259" key="6">
    <source>
        <dbReference type="PROSITE" id="PS50977"/>
    </source>
</evidence>
<accession>A0A103ZA93</accession>
<dbReference type="PRINTS" id="PR00455">
    <property type="entry name" value="HTHTETR"/>
</dbReference>
<feature type="DNA-binding region" description="H-T-H motif" evidence="5">
    <location>
        <begin position="42"/>
        <end position="61"/>
    </location>
</feature>
<evidence type="ECO:0000256" key="4">
    <source>
        <dbReference type="ARBA" id="ARBA00023163"/>
    </source>
</evidence>
<dbReference type="Gene3D" id="1.10.10.60">
    <property type="entry name" value="Homeodomain-like"/>
    <property type="match status" value="1"/>
</dbReference>
<dbReference type="PANTHER" id="PTHR30055:SF175">
    <property type="entry name" value="HTH-TYPE TRANSCRIPTIONAL REPRESSOR KSTR2"/>
    <property type="match status" value="1"/>
</dbReference>
<name>A0A103ZA93_BURCE</name>
<dbReference type="GO" id="GO:0000976">
    <property type="term" value="F:transcription cis-regulatory region binding"/>
    <property type="evidence" value="ECO:0007669"/>
    <property type="project" value="TreeGrafter"/>
</dbReference>
<evidence type="ECO:0000256" key="3">
    <source>
        <dbReference type="ARBA" id="ARBA00023125"/>
    </source>
</evidence>
<dbReference type="PROSITE" id="PS50977">
    <property type="entry name" value="HTH_TETR_2"/>
    <property type="match status" value="1"/>
</dbReference>
<dbReference type="AlphaFoldDB" id="A0A103ZA93"/>
<dbReference type="InterPro" id="IPR009057">
    <property type="entry name" value="Homeodomain-like_sf"/>
</dbReference>
<dbReference type="InterPro" id="IPR041490">
    <property type="entry name" value="KstR2_TetR_C"/>
</dbReference>
<dbReference type="SUPFAM" id="SSF46689">
    <property type="entry name" value="Homeodomain-like"/>
    <property type="match status" value="1"/>
</dbReference>
<comment type="caution">
    <text evidence="7">The sequence shown here is derived from an EMBL/GenBank/DDBJ whole genome shotgun (WGS) entry which is preliminary data.</text>
</comment>
<sequence length="205" mass="23308">MGATASPWKKAEARESERERKRLAVLRTAARLFNEKGFHASSLDEVAERLHITKPTVYYYAKNKDEILFECVRMGLDMMQQAIRDITVTGGSAVEKFEAAMLEYAKIVTMDFGMCVIRIGEESLIPENRVKLRRLKADIDHEFRILLEKAIEEKAFAPIEPKLGAFVVAGALSWIGRWYREDGQMTAEEIARQATSILLNGLRAR</sequence>
<evidence type="ECO:0000256" key="2">
    <source>
        <dbReference type="ARBA" id="ARBA00023015"/>
    </source>
</evidence>
<organism evidence="7 8">
    <name type="scientific">Burkholderia cepacia</name>
    <name type="common">Pseudomonas cepacia</name>
    <dbReference type="NCBI Taxonomy" id="292"/>
    <lineage>
        <taxon>Bacteria</taxon>
        <taxon>Pseudomonadati</taxon>
        <taxon>Pseudomonadota</taxon>
        <taxon>Betaproteobacteria</taxon>
        <taxon>Burkholderiales</taxon>
        <taxon>Burkholderiaceae</taxon>
        <taxon>Burkholderia</taxon>
        <taxon>Burkholderia cepacia complex</taxon>
    </lineage>
</organism>
<reference evidence="7 8" key="1">
    <citation type="submission" date="2015-11" db="EMBL/GenBank/DDBJ databases">
        <title>Expanding the genomic diversity of Burkholderia species for the development of highly accurate diagnostics.</title>
        <authorList>
            <person name="Sahl J."/>
            <person name="Keim P."/>
            <person name="Wagner D."/>
        </authorList>
    </citation>
    <scope>NUCLEOTIDE SEQUENCE [LARGE SCALE GENOMIC DNA]</scope>
    <source>
        <strain evidence="7 8">MSMB1302</strain>
    </source>
</reference>
<dbReference type="EMBL" id="LOYH01000089">
    <property type="protein sequence ID" value="KVK75907.1"/>
    <property type="molecule type" value="Genomic_DNA"/>
</dbReference>
<dbReference type="Pfam" id="PF17932">
    <property type="entry name" value="TetR_C_24"/>
    <property type="match status" value="1"/>
</dbReference>